<dbReference type="Gene3D" id="3.80.10.10">
    <property type="entry name" value="Ribonuclease Inhibitor"/>
    <property type="match status" value="2"/>
</dbReference>
<dbReference type="FunFam" id="3.80.10.10:FF:000433">
    <property type="entry name" value="Putative LRR receptor-like serine/threonine-protein kinase isoform A"/>
    <property type="match status" value="1"/>
</dbReference>
<dbReference type="PANTHER" id="PTHR48006">
    <property type="entry name" value="LEUCINE-RICH REPEAT-CONTAINING PROTEIN DDB_G0281931-RELATED"/>
    <property type="match status" value="1"/>
</dbReference>
<evidence type="ECO:0000256" key="2">
    <source>
        <dbReference type="SAM" id="MobiDB-lite"/>
    </source>
</evidence>
<dbReference type="InterPro" id="IPR001611">
    <property type="entry name" value="Leu-rich_rpt"/>
</dbReference>
<sequence length="221" mass="24134">MWAQLRTQSPQDSESPGSLPPELVKLPYLQEIDFTRNYLNGSIPPEWGTMQLVNMYAFSPSISLIGNRLTGSIPKELGNISTLANLGSSSGAWESASIERILLTSNNFTGELPQTFAGLTTLKDFRVADNQFTGKIPNFIQNWTKLEKLVIQGSGFSGPIPSGIALLTKITDLRISDLNGTEATFPPLSDMRNLKTLDLSFNKLTGEIPSSFVGLSNADYM</sequence>
<proteinExistence type="predicted"/>
<keyword evidence="3" id="KW-0808">Transferase</keyword>
<dbReference type="GO" id="GO:0016301">
    <property type="term" value="F:kinase activity"/>
    <property type="evidence" value="ECO:0007669"/>
    <property type="project" value="UniProtKB-KW"/>
</dbReference>
<protein>
    <submittedName>
        <fullName evidence="3">Putative leucine-rich repeat receptor-like serine/threonine-protein kinase</fullName>
    </submittedName>
</protein>
<feature type="compositionally biased region" description="Polar residues" evidence="2">
    <location>
        <begin position="1"/>
        <end position="16"/>
    </location>
</feature>
<dbReference type="InterPro" id="IPR032675">
    <property type="entry name" value="LRR_dom_sf"/>
</dbReference>
<reference evidence="3 4" key="1">
    <citation type="journal article" date="2018" name="PLoS Genet.">
        <title>Population sequencing reveals clonal diversity and ancestral inbreeding in the grapevine cultivar Chardonnay.</title>
        <authorList>
            <person name="Roach M.J."/>
            <person name="Johnson D.L."/>
            <person name="Bohlmann J."/>
            <person name="van Vuuren H.J."/>
            <person name="Jones S.J."/>
            <person name="Pretorius I.S."/>
            <person name="Schmidt S.A."/>
            <person name="Borneman A.R."/>
        </authorList>
    </citation>
    <scope>NUCLEOTIDE SEQUENCE [LARGE SCALE GENOMIC DNA]</scope>
    <source>
        <strain evidence="4">cv. Chardonnay</strain>
        <tissue evidence="3">Leaf</tissue>
    </source>
</reference>
<name>A0A438FH63_VITVI</name>
<keyword evidence="3" id="KW-0418">Kinase</keyword>
<dbReference type="AlphaFoldDB" id="A0A438FH63"/>
<organism evidence="3 4">
    <name type="scientific">Vitis vinifera</name>
    <name type="common">Grape</name>
    <dbReference type="NCBI Taxonomy" id="29760"/>
    <lineage>
        <taxon>Eukaryota</taxon>
        <taxon>Viridiplantae</taxon>
        <taxon>Streptophyta</taxon>
        <taxon>Embryophyta</taxon>
        <taxon>Tracheophyta</taxon>
        <taxon>Spermatophyta</taxon>
        <taxon>Magnoliopsida</taxon>
        <taxon>eudicotyledons</taxon>
        <taxon>Gunneridae</taxon>
        <taxon>Pentapetalae</taxon>
        <taxon>rosids</taxon>
        <taxon>Vitales</taxon>
        <taxon>Vitaceae</taxon>
        <taxon>Viteae</taxon>
        <taxon>Vitis</taxon>
    </lineage>
</organism>
<evidence type="ECO:0000313" key="4">
    <source>
        <dbReference type="Proteomes" id="UP000288805"/>
    </source>
</evidence>
<evidence type="ECO:0000313" key="3">
    <source>
        <dbReference type="EMBL" id="RVW59339.1"/>
    </source>
</evidence>
<dbReference type="Proteomes" id="UP000288805">
    <property type="component" value="Unassembled WGS sequence"/>
</dbReference>
<dbReference type="EMBL" id="QGNW01000896">
    <property type="protein sequence ID" value="RVW59339.1"/>
    <property type="molecule type" value="Genomic_DNA"/>
</dbReference>
<dbReference type="InterPro" id="IPR051824">
    <property type="entry name" value="LRR_Rcpt-Like_S/T_Kinase"/>
</dbReference>
<accession>A0A438FH63</accession>
<dbReference type="GO" id="GO:0016020">
    <property type="term" value="C:membrane"/>
    <property type="evidence" value="ECO:0007669"/>
    <property type="project" value="UniProtKB-SubCell"/>
</dbReference>
<evidence type="ECO:0000256" key="1">
    <source>
        <dbReference type="ARBA" id="ARBA00004479"/>
    </source>
</evidence>
<keyword evidence="3" id="KW-0675">Receptor</keyword>
<dbReference type="SUPFAM" id="SSF52058">
    <property type="entry name" value="L domain-like"/>
    <property type="match status" value="1"/>
</dbReference>
<feature type="region of interest" description="Disordered" evidence="2">
    <location>
        <begin position="1"/>
        <end position="22"/>
    </location>
</feature>
<dbReference type="Pfam" id="PF00560">
    <property type="entry name" value="LRR_1"/>
    <property type="match status" value="3"/>
</dbReference>
<dbReference type="PANTHER" id="PTHR48006:SF52">
    <property type="entry name" value="PROTEIN KINASE DOMAIN-CONTAINING PROTEIN"/>
    <property type="match status" value="1"/>
</dbReference>
<comment type="caution">
    <text evidence="3">The sequence shown here is derived from an EMBL/GenBank/DDBJ whole genome shotgun (WGS) entry which is preliminary data.</text>
</comment>
<comment type="subcellular location">
    <subcellularLocation>
        <location evidence="1">Membrane</location>
        <topology evidence="1">Single-pass type I membrane protein</topology>
    </subcellularLocation>
</comment>
<gene>
    <name evidence="3" type="primary">LRR-RLK_6</name>
    <name evidence="3" type="ORF">CK203_091060</name>
</gene>